<reference evidence="1 2" key="1">
    <citation type="journal article" date="2016" name="Mol. Biol. Evol.">
        <title>Comparative Genomics of Early-Diverging Mushroom-Forming Fungi Provides Insights into the Origins of Lignocellulose Decay Capabilities.</title>
        <authorList>
            <person name="Nagy L.G."/>
            <person name="Riley R."/>
            <person name="Tritt A."/>
            <person name="Adam C."/>
            <person name="Daum C."/>
            <person name="Floudas D."/>
            <person name="Sun H."/>
            <person name="Yadav J.S."/>
            <person name="Pangilinan J."/>
            <person name="Larsson K.H."/>
            <person name="Matsuura K."/>
            <person name="Barry K."/>
            <person name="Labutti K."/>
            <person name="Kuo R."/>
            <person name="Ohm R.A."/>
            <person name="Bhattacharya S.S."/>
            <person name="Shirouzu T."/>
            <person name="Yoshinaga Y."/>
            <person name="Martin F.M."/>
            <person name="Grigoriev I.V."/>
            <person name="Hibbett D.S."/>
        </authorList>
    </citation>
    <scope>NUCLEOTIDE SEQUENCE [LARGE SCALE GENOMIC DNA]</scope>
    <source>
        <strain evidence="1 2">HHB14362 ss-1</strain>
    </source>
</reference>
<keyword evidence="2" id="KW-1185">Reference proteome</keyword>
<gene>
    <name evidence="1" type="ORF">NEOLEDRAFT_1128318</name>
</gene>
<organism evidence="1 2">
    <name type="scientific">Neolentinus lepideus HHB14362 ss-1</name>
    <dbReference type="NCBI Taxonomy" id="1314782"/>
    <lineage>
        <taxon>Eukaryota</taxon>
        <taxon>Fungi</taxon>
        <taxon>Dikarya</taxon>
        <taxon>Basidiomycota</taxon>
        <taxon>Agaricomycotina</taxon>
        <taxon>Agaricomycetes</taxon>
        <taxon>Gloeophyllales</taxon>
        <taxon>Gloeophyllaceae</taxon>
        <taxon>Neolentinus</taxon>
    </lineage>
</organism>
<evidence type="ECO:0000313" key="1">
    <source>
        <dbReference type="EMBL" id="KZT29542.1"/>
    </source>
</evidence>
<dbReference type="InParanoid" id="A0A165VE34"/>
<dbReference type="Proteomes" id="UP000076761">
    <property type="component" value="Unassembled WGS sequence"/>
</dbReference>
<proteinExistence type="predicted"/>
<dbReference type="AlphaFoldDB" id="A0A165VE34"/>
<dbReference type="EMBL" id="KV425554">
    <property type="protein sequence ID" value="KZT29542.1"/>
    <property type="molecule type" value="Genomic_DNA"/>
</dbReference>
<evidence type="ECO:0000313" key="2">
    <source>
        <dbReference type="Proteomes" id="UP000076761"/>
    </source>
</evidence>
<sequence>MTILIPGSCTLLQNTLTEMSGGFQRLTPSIIEKRDARIEPQGLLLPIELDTLHSSISPDEDTEQGLHILCSLQRSCCLRTTAFWMTRSSLIDAISGEQSANQLNIRKTFHRCLCSPAWSPAVSEVSEEGQGSAYRSIYELKPLRSYPRAYQ</sequence>
<name>A0A165VE34_9AGAM</name>
<accession>A0A165VE34</accession>
<protein>
    <submittedName>
        <fullName evidence="1">Uncharacterized protein</fullName>
    </submittedName>
</protein>